<dbReference type="InterPro" id="IPR045851">
    <property type="entry name" value="AMP-bd_C_sf"/>
</dbReference>
<dbReference type="PANTHER" id="PTHR43107">
    <property type="entry name" value="LONG-CHAIN FATTY ACID TRANSPORT PROTEIN"/>
    <property type="match status" value="1"/>
</dbReference>
<dbReference type="Gene3D" id="3.40.50.12780">
    <property type="entry name" value="N-terminal domain of ligase-like"/>
    <property type="match status" value="1"/>
</dbReference>
<dbReference type="Proteomes" id="UP000070700">
    <property type="component" value="Unassembled WGS sequence"/>
</dbReference>
<dbReference type="GO" id="GO:0044539">
    <property type="term" value="P:long-chain fatty acid import into cell"/>
    <property type="evidence" value="ECO:0007669"/>
    <property type="project" value="TreeGrafter"/>
</dbReference>
<protein>
    <submittedName>
        <fullName evidence="5">Bifunctional fatty acid transporter and acyl-CoA synthetase</fullName>
    </submittedName>
</protein>
<keyword evidence="2" id="KW-0436">Ligase</keyword>
<dbReference type="AlphaFoldDB" id="A0A132BAZ3"/>
<sequence length="635" mass="70748">MPRLPELPTTVAAAATLFTVGAYLNAKLGIGYDLRRLRHQKEATARIAESYQKFGSDISLYQYLEFADQDADAIWFEGKTINYRDLKAKVDALAQYLSYHGVRAGQVVGILATNSPEMGILMCAISKLGAISGMLNTALKSDTLSHCIKVANTNIVVATPDLVANVPSTIGSEPLKIFSLNLGYVGPFLTERTPGISFTIIEPNNLTNLPPIASGTGNPTDFYLLVFTSGTTGKPKAVQLPKAYLYGLAMKSPLDLENPKKYFPIRTYSCLPLFHATALLGFVSAMGNSSCFCISRKFSASNFSRELFESKANRMLYVGEVCRYLLAAPKSEFDRKHNCIVAVGNGLQKDVWIRFQERFGIQEIREIYRSSEGLYKFDNFYGGAQAAGKVGYAGLIGRILEDDTFLLKFSQDSQDLYRDPRTGFCVLAKDGEPGEAVARIRTMQGYPAYHGDKEATEKKFARDVFKKGDLFQRSGDLLVRDEDGWVRFYERIGETFRWKGENVSTGEVKGFMLELPNVNDVVVYGTKLEGYDGQVGTASIVLQEPNAAAEASYLEELYLHLRSRGLPEYAIPRLIRFTKQIDTGATFKHAKEVLKLRPWAPDQVIDDHLYWLDNGVYKPLDMESWSGIQRARAKL</sequence>
<evidence type="ECO:0000256" key="1">
    <source>
        <dbReference type="ARBA" id="ARBA00006432"/>
    </source>
</evidence>
<dbReference type="EMBL" id="KQ947432">
    <property type="protein sequence ID" value="KUJ09443.1"/>
    <property type="molecule type" value="Genomic_DNA"/>
</dbReference>
<dbReference type="RefSeq" id="XP_018063798.1">
    <property type="nucleotide sequence ID" value="XM_018217888.1"/>
</dbReference>
<evidence type="ECO:0000313" key="6">
    <source>
        <dbReference type="Proteomes" id="UP000070700"/>
    </source>
</evidence>
<dbReference type="GO" id="GO:0005811">
    <property type="term" value="C:lipid droplet"/>
    <property type="evidence" value="ECO:0007669"/>
    <property type="project" value="TreeGrafter"/>
</dbReference>
<dbReference type="KEGG" id="psco:LY89DRAFT_711225"/>
<evidence type="ECO:0000313" key="5">
    <source>
        <dbReference type="EMBL" id="KUJ09443.1"/>
    </source>
</evidence>
<dbReference type="Pfam" id="PF00501">
    <property type="entry name" value="AMP-binding"/>
    <property type="match status" value="1"/>
</dbReference>
<gene>
    <name evidence="5" type="ORF">LY89DRAFT_711225</name>
</gene>
<evidence type="ECO:0000259" key="3">
    <source>
        <dbReference type="Pfam" id="PF00501"/>
    </source>
</evidence>
<name>A0A132BAZ3_MOLSC</name>
<dbReference type="OrthoDB" id="10253869at2759"/>
<organism evidence="5 6">
    <name type="scientific">Mollisia scopiformis</name>
    <name type="common">Conifer needle endophyte fungus</name>
    <name type="synonym">Phialocephala scopiformis</name>
    <dbReference type="NCBI Taxonomy" id="149040"/>
    <lineage>
        <taxon>Eukaryota</taxon>
        <taxon>Fungi</taxon>
        <taxon>Dikarya</taxon>
        <taxon>Ascomycota</taxon>
        <taxon>Pezizomycotina</taxon>
        <taxon>Leotiomycetes</taxon>
        <taxon>Helotiales</taxon>
        <taxon>Mollisiaceae</taxon>
        <taxon>Mollisia</taxon>
    </lineage>
</organism>
<dbReference type="InterPro" id="IPR025110">
    <property type="entry name" value="AMP-bd_C"/>
</dbReference>
<dbReference type="SUPFAM" id="SSF56801">
    <property type="entry name" value="Acetyl-CoA synthetase-like"/>
    <property type="match status" value="1"/>
</dbReference>
<dbReference type="InterPro" id="IPR042099">
    <property type="entry name" value="ANL_N_sf"/>
</dbReference>
<dbReference type="InterPro" id="IPR000873">
    <property type="entry name" value="AMP-dep_synth/lig_dom"/>
</dbReference>
<dbReference type="Gene3D" id="3.30.300.30">
    <property type="match status" value="1"/>
</dbReference>
<dbReference type="GO" id="GO:0004467">
    <property type="term" value="F:long-chain fatty acid-CoA ligase activity"/>
    <property type="evidence" value="ECO:0007669"/>
    <property type="project" value="TreeGrafter"/>
</dbReference>
<dbReference type="GeneID" id="28827614"/>
<dbReference type="InterPro" id="IPR020845">
    <property type="entry name" value="AMP-binding_CS"/>
</dbReference>
<reference evidence="5 6" key="1">
    <citation type="submission" date="2015-10" db="EMBL/GenBank/DDBJ databases">
        <title>Full genome of DAOMC 229536 Phialocephala scopiformis, a fungal endophyte of spruce producing the potent anti-insectan compound rugulosin.</title>
        <authorList>
            <consortium name="DOE Joint Genome Institute"/>
            <person name="Walker A.K."/>
            <person name="Frasz S.L."/>
            <person name="Seifert K.A."/>
            <person name="Miller J.D."/>
            <person name="Mondo S.J."/>
            <person name="Labutti K."/>
            <person name="Lipzen A."/>
            <person name="Dockter R."/>
            <person name="Kennedy M."/>
            <person name="Grigoriev I.V."/>
            <person name="Spatafora J.W."/>
        </authorList>
    </citation>
    <scope>NUCLEOTIDE SEQUENCE [LARGE SCALE GENOMIC DNA]</scope>
    <source>
        <strain evidence="5 6">CBS 120377</strain>
    </source>
</reference>
<feature type="domain" description="AMP-binding enzyme C-terminal" evidence="4">
    <location>
        <begin position="512"/>
        <end position="588"/>
    </location>
</feature>
<feature type="domain" description="AMP-dependent synthetase/ligase" evidence="3">
    <location>
        <begin position="69"/>
        <end position="380"/>
    </location>
</feature>
<dbReference type="InParanoid" id="A0A132BAZ3"/>
<dbReference type="PROSITE" id="PS00455">
    <property type="entry name" value="AMP_BINDING"/>
    <property type="match status" value="1"/>
</dbReference>
<dbReference type="GO" id="GO:0005777">
    <property type="term" value="C:peroxisome"/>
    <property type="evidence" value="ECO:0007669"/>
    <property type="project" value="TreeGrafter"/>
</dbReference>
<dbReference type="PANTHER" id="PTHR43107:SF20">
    <property type="entry name" value="FATTY ACID TRANSPORTER_ACYL-COA SYNTHETASE (FAT1), PUTATIVE (AFU_ORTHOLOGUE AFUA_2G11360)-RELATED"/>
    <property type="match status" value="1"/>
</dbReference>
<dbReference type="GO" id="GO:0009898">
    <property type="term" value="C:cytoplasmic side of plasma membrane"/>
    <property type="evidence" value="ECO:0007669"/>
    <property type="project" value="TreeGrafter"/>
</dbReference>
<dbReference type="Pfam" id="PF13193">
    <property type="entry name" value="AMP-binding_C"/>
    <property type="match status" value="1"/>
</dbReference>
<evidence type="ECO:0000259" key="4">
    <source>
        <dbReference type="Pfam" id="PF13193"/>
    </source>
</evidence>
<keyword evidence="6" id="KW-1185">Reference proteome</keyword>
<dbReference type="GO" id="GO:0005324">
    <property type="term" value="F:long-chain fatty acid transmembrane transporter activity"/>
    <property type="evidence" value="ECO:0007669"/>
    <property type="project" value="TreeGrafter"/>
</dbReference>
<evidence type="ECO:0000256" key="2">
    <source>
        <dbReference type="ARBA" id="ARBA00022598"/>
    </source>
</evidence>
<dbReference type="STRING" id="149040.A0A132BAZ3"/>
<proteinExistence type="inferred from homology"/>
<accession>A0A132BAZ3</accession>
<comment type="similarity">
    <text evidence="1">Belongs to the ATP-dependent AMP-binding enzyme family.</text>
</comment>